<proteinExistence type="predicted"/>
<keyword evidence="2" id="KW-0813">Transport</keyword>
<evidence type="ECO:0000256" key="3">
    <source>
        <dbReference type="ARBA" id="ARBA00022692"/>
    </source>
</evidence>
<dbReference type="Proteomes" id="UP000095751">
    <property type="component" value="Unassembled WGS sequence"/>
</dbReference>
<evidence type="ECO:0000256" key="5">
    <source>
        <dbReference type="ARBA" id="ARBA00022989"/>
    </source>
</evidence>
<dbReference type="InterPro" id="IPR002048">
    <property type="entry name" value="EF_hand_dom"/>
</dbReference>
<dbReference type="PROSITE" id="PS00018">
    <property type="entry name" value="EF_HAND_1"/>
    <property type="match status" value="2"/>
</dbReference>
<evidence type="ECO:0000313" key="11">
    <source>
        <dbReference type="Proteomes" id="UP000095751"/>
    </source>
</evidence>
<feature type="transmembrane region" description="Helical" evidence="8">
    <location>
        <begin position="83"/>
        <end position="105"/>
    </location>
</feature>
<dbReference type="Gene3D" id="1.10.238.10">
    <property type="entry name" value="EF-hand"/>
    <property type="match status" value="1"/>
</dbReference>
<dbReference type="InterPro" id="IPR011992">
    <property type="entry name" value="EF-hand-dom_pair"/>
</dbReference>
<evidence type="ECO:0000256" key="6">
    <source>
        <dbReference type="ARBA" id="ARBA00023065"/>
    </source>
</evidence>
<dbReference type="Pfam" id="PF13499">
    <property type="entry name" value="EF-hand_7"/>
    <property type="match status" value="1"/>
</dbReference>
<dbReference type="GO" id="GO:0012505">
    <property type="term" value="C:endomembrane system"/>
    <property type="evidence" value="ECO:0007669"/>
    <property type="project" value="UniProtKB-SubCell"/>
</dbReference>
<feature type="transmembrane region" description="Helical" evidence="8">
    <location>
        <begin position="402"/>
        <end position="420"/>
    </location>
</feature>
<feature type="transmembrane region" description="Helical" evidence="8">
    <location>
        <begin position="12"/>
        <end position="29"/>
    </location>
</feature>
<dbReference type="PANTHER" id="PTHR31503:SF36">
    <property type="entry name" value="SODIUM_CALCIUM EXCHANGER MEMBRANE REGION DOMAIN-CONTAINING PROTEIN"/>
    <property type="match status" value="1"/>
</dbReference>
<accession>A0A1E7FDM6</accession>
<keyword evidence="11" id="KW-1185">Reference proteome</keyword>
<dbReference type="AlphaFoldDB" id="A0A1E7FDM6"/>
<sequence length="558" mass="60578">MAIGPTIDPADVGTTGLIWLFFSYGYALFYSANLIGEGSELLLLVPSMAGLVGGVVLPLLGAVPDGAIILFSGLGSIEVAQDSLSVGIGALAGSTIMLLTIPWALSVFAGRVDIINGNPNYRGKIKLFPGKSTSETLRTTGVAVSDEIRHGGIVMALTTIPYFLIQIPAMFMHGPTEEVAEGEHWWALGSLLMCLIGLVAYMVLQLKFNDAGQTKDKRIAIAKKTLQEGKMSLKGVVKSTIKTMESKRSLGSVSDGTGYGAIPSDSEPSPEILSELKELLHDAFRAYDSDGNGTLEKHEIRVFLKDFHENIDEDTVNEICARVDKDNDNLISLDEFVILCYYLIMSDDDHSTKNAPVVDKGFRASIQAHVFKDDDGEGDDDEVEDIPEDFTDLSPEDQQSAIKLRAFKMLFVGTLMVVYFSDPMVDVMQEIAVKCSIPPFYVSFVLAPLASNSSEVIASMFYAAKKTRKTMTVSLSALEGAACMNNTFCLCIFMGLIYARGLAWQYTAETASIVVVQFIMALLVQKDVMTCGTALGVLAIFPLSLVFVFTMENYLGFD</sequence>
<dbReference type="SMART" id="SM00054">
    <property type="entry name" value="EFh"/>
    <property type="match status" value="2"/>
</dbReference>
<dbReference type="OrthoDB" id="26525at2759"/>
<dbReference type="InterPro" id="IPR004713">
    <property type="entry name" value="CaH_exchang"/>
</dbReference>
<feature type="transmembrane region" description="Helical" evidence="8">
    <location>
        <begin position="185"/>
        <end position="204"/>
    </location>
</feature>
<dbReference type="InterPro" id="IPR004837">
    <property type="entry name" value="NaCa_Exmemb"/>
</dbReference>
<evidence type="ECO:0000313" key="10">
    <source>
        <dbReference type="EMBL" id="OEU16249.1"/>
    </source>
</evidence>
<evidence type="ECO:0000256" key="8">
    <source>
        <dbReference type="SAM" id="Phobius"/>
    </source>
</evidence>
<dbReference type="PROSITE" id="PS50222">
    <property type="entry name" value="EF_HAND_2"/>
    <property type="match status" value="2"/>
</dbReference>
<dbReference type="Pfam" id="PF01699">
    <property type="entry name" value="Na_Ca_ex"/>
    <property type="match status" value="1"/>
</dbReference>
<protein>
    <recommendedName>
        <fullName evidence="9">EF-hand domain-containing protein</fullName>
    </recommendedName>
</protein>
<dbReference type="EMBL" id="KV784358">
    <property type="protein sequence ID" value="OEU16249.1"/>
    <property type="molecule type" value="Genomic_DNA"/>
</dbReference>
<evidence type="ECO:0000256" key="7">
    <source>
        <dbReference type="ARBA" id="ARBA00023136"/>
    </source>
</evidence>
<dbReference type="CDD" id="cd00051">
    <property type="entry name" value="EFh"/>
    <property type="match status" value="1"/>
</dbReference>
<organism evidence="10 11">
    <name type="scientific">Fragilariopsis cylindrus CCMP1102</name>
    <dbReference type="NCBI Taxonomy" id="635003"/>
    <lineage>
        <taxon>Eukaryota</taxon>
        <taxon>Sar</taxon>
        <taxon>Stramenopiles</taxon>
        <taxon>Ochrophyta</taxon>
        <taxon>Bacillariophyta</taxon>
        <taxon>Bacillariophyceae</taxon>
        <taxon>Bacillariophycidae</taxon>
        <taxon>Bacillariales</taxon>
        <taxon>Bacillariaceae</taxon>
        <taxon>Fragilariopsis</taxon>
    </lineage>
</organism>
<feature type="transmembrane region" description="Helical" evidence="8">
    <location>
        <begin position="504"/>
        <end position="524"/>
    </location>
</feature>
<dbReference type="GO" id="GO:0005509">
    <property type="term" value="F:calcium ion binding"/>
    <property type="evidence" value="ECO:0007669"/>
    <property type="project" value="InterPro"/>
</dbReference>
<dbReference type="KEGG" id="fcy:FRACYDRAFT_261156"/>
<keyword evidence="6" id="KW-0406">Ion transport</keyword>
<dbReference type="GO" id="GO:0015369">
    <property type="term" value="F:calcium:proton antiporter activity"/>
    <property type="evidence" value="ECO:0007669"/>
    <property type="project" value="TreeGrafter"/>
</dbReference>
<name>A0A1E7FDM6_9STRA</name>
<feature type="transmembrane region" description="Helical" evidence="8">
    <location>
        <begin position="153"/>
        <end position="173"/>
    </location>
</feature>
<feature type="transmembrane region" description="Helical" evidence="8">
    <location>
        <begin position="440"/>
        <end position="463"/>
    </location>
</feature>
<keyword evidence="3 8" id="KW-0812">Transmembrane</keyword>
<evidence type="ECO:0000256" key="2">
    <source>
        <dbReference type="ARBA" id="ARBA00022448"/>
    </source>
</evidence>
<feature type="transmembrane region" description="Helical" evidence="8">
    <location>
        <begin position="531"/>
        <end position="551"/>
    </location>
</feature>
<evidence type="ECO:0000256" key="4">
    <source>
        <dbReference type="ARBA" id="ARBA00022837"/>
    </source>
</evidence>
<reference evidence="10 11" key="1">
    <citation type="submission" date="2016-09" db="EMBL/GenBank/DDBJ databases">
        <title>Extensive genetic diversity and differential bi-allelic expression allows diatom success in the polar Southern Ocean.</title>
        <authorList>
            <consortium name="DOE Joint Genome Institute"/>
            <person name="Mock T."/>
            <person name="Otillar R.P."/>
            <person name="Strauss J."/>
            <person name="Dupont C."/>
            <person name="Frickenhaus S."/>
            <person name="Maumus F."/>
            <person name="Mcmullan M."/>
            <person name="Sanges R."/>
            <person name="Schmutz J."/>
            <person name="Toseland A."/>
            <person name="Valas R."/>
            <person name="Veluchamy A."/>
            <person name="Ward B.J."/>
            <person name="Allen A."/>
            <person name="Barry K."/>
            <person name="Falciatore A."/>
            <person name="Ferrante M."/>
            <person name="Fortunato A.E."/>
            <person name="Gloeckner G."/>
            <person name="Gruber A."/>
            <person name="Hipkin R."/>
            <person name="Janech M."/>
            <person name="Kroth P."/>
            <person name="Leese F."/>
            <person name="Lindquist E."/>
            <person name="Lyon B.R."/>
            <person name="Martin J."/>
            <person name="Mayer C."/>
            <person name="Parker M."/>
            <person name="Quesneville H."/>
            <person name="Raymond J."/>
            <person name="Uhlig C."/>
            <person name="Valentin K.U."/>
            <person name="Worden A.Z."/>
            <person name="Armbrust E.V."/>
            <person name="Bowler C."/>
            <person name="Green B."/>
            <person name="Moulton V."/>
            <person name="Van Oosterhout C."/>
            <person name="Grigoriev I."/>
        </authorList>
    </citation>
    <scope>NUCLEOTIDE SEQUENCE [LARGE SCALE GENOMIC DNA]</scope>
    <source>
        <strain evidence="10 11">CCMP1102</strain>
    </source>
</reference>
<dbReference type="GO" id="GO:0006874">
    <property type="term" value="P:intracellular calcium ion homeostasis"/>
    <property type="evidence" value="ECO:0007669"/>
    <property type="project" value="TreeGrafter"/>
</dbReference>
<keyword evidence="5 8" id="KW-1133">Transmembrane helix</keyword>
<evidence type="ECO:0000259" key="9">
    <source>
        <dbReference type="PROSITE" id="PS50222"/>
    </source>
</evidence>
<feature type="transmembrane region" description="Helical" evidence="8">
    <location>
        <begin position="475"/>
        <end position="498"/>
    </location>
</feature>
<keyword evidence="7 8" id="KW-0472">Membrane</keyword>
<keyword evidence="4" id="KW-0106">Calcium</keyword>
<dbReference type="SUPFAM" id="SSF47473">
    <property type="entry name" value="EF-hand"/>
    <property type="match status" value="1"/>
</dbReference>
<comment type="subcellular location">
    <subcellularLocation>
        <location evidence="1">Endomembrane system</location>
        <topology evidence="1">Multi-pass membrane protein</topology>
    </subcellularLocation>
</comment>
<dbReference type="InterPro" id="IPR018247">
    <property type="entry name" value="EF_Hand_1_Ca_BS"/>
</dbReference>
<dbReference type="GO" id="GO:0016020">
    <property type="term" value="C:membrane"/>
    <property type="evidence" value="ECO:0007669"/>
    <property type="project" value="InterPro"/>
</dbReference>
<feature type="transmembrane region" description="Helical" evidence="8">
    <location>
        <begin position="41"/>
        <end position="63"/>
    </location>
</feature>
<evidence type="ECO:0000256" key="1">
    <source>
        <dbReference type="ARBA" id="ARBA00004127"/>
    </source>
</evidence>
<dbReference type="InParanoid" id="A0A1E7FDM6"/>
<feature type="domain" description="EF-hand" evidence="9">
    <location>
        <begin position="311"/>
        <end position="346"/>
    </location>
</feature>
<dbReference type="PANTHER" id="PTHR31503">
    <property type="entry name" value="VACUOLAR CALCIUM ION TRANSPORTER"/>
    <property type="match status" value="1"/>
</dbReference>
<gene>
    <name evidence="10" type="ORF">FRACYDRAFT_261156</name>
</gene>
<feature type="domain" description="EF-hand" evidence="9">
    <location>
        <begin position="275"/>
        <end position="310"/>
    </location>
</feature>